<gene>
    <name evidence="5" type="primary">FAM13C</name>
    <name evidence="5" type="ORF">HK103_000406</name>
</gene>
<dbReference type="PROSITE" id="PS50238">
    <property type="entry name" value="RHOGAP"/>
    <property type="match status" value="1"/>
</dbReference>
<dbReference type="Pfam" id="PF00620">
    <property type="entry name" value="RhoGAP"/>
    <property type="match status" value="1"/>
</dbReference>
<dbReference type="GO" id="GO:0005096">
    <property type="term" value="F:GTPase activator activity"/>
    <property type="evidence" value="ECO:0007669"/>
    <property type="project" value="UniProtKB-KW"/>
</dbReference>
<feature type="compositionally biased region" description="Basic and acidic residues" evidence="3">
    <location>
        <begin position="611"/>
        <end position="622"/>
    </location>
</feature>
<evidence type="ECO:0000259" key="4">
    <source>
        <dbReference type="PROSITE" id="PS50238"/>
    </source>
</evidence>
<dbReference type="InterPro" id="IPR050729">
    <property type="entry name" value="Rho-GAP"/>
</dbReference>
<comment type="caution">
    <text evidence="5">The sequence shown here is derived from an EMBL/GenBank/DDBJ whole genome shotgun (WGS) entry which is preliminary data.</text>
</comment>
<sequence>MRFFGKQKLLPYFETSLIQQIEFDKQRELKLQTTQDKPNVPKILQAFIEYFNNPSILETEGLFRTTGSLKSVRLLKEEIEKTGVIAFNAPEIEIITVASLMKLWLRELTDGVIPKELFDTFDAATEDTAIALQRLGNISYETLKYIVKFLITLISYSEKNKMVIKNVCIVFGPTLFKCPSDCPDDGSPSSNYMNESLKTSMMLKFIIENQEKLFINDEYRLVKEKERVVDIDESNNIKKSNSVESLSSDLKRSKSQIKDKETKDKEVKDKVELKDAPMLLSPLSNAISAVLYDDTPPDVVQPKIKEKGSRDDLLKSTELLAQIKEKTSLENVRVQGEHSITAEPIIPIAATNNIIVLPSDVDNSASPELPVSTPKFKRVGKSIPKLNTSGGTLLAPIDKKFDALTPISPANMLLSDASTPTTSVVLNFNTELKPPKRPPPATPATAGQTSPKYLPGTRVRSSSLTKTIQSMSDISTTSEAAPSPSKGISKLQYGRSTYGSAEQLTTPIKYSPATPGSAFITDFSTAITPTEHRNKLSNHLPEMPARPAPPPPMDQIQSPTVPASPKREQHLSFLPASPVTKKKSPLSPSVTNFSEPRVLSFLPNSNSSDNMEQKKHSSKSEEGSPPLIQTIVRNRSKKLKKVEIEKKENIEDAKSPKSLSPSKSFGTFSDPQTNEANEQTDQFTPLQSKINSSTLILADKSPINLSQDLFKKSKSQLSRDDIKEVKETFRTLQNMVKESKCSESDLAQYKSLKKVIKKQDELCKLKEEKNRVKRELAELKDTVAQKKDGIMIPKEHKQLLKSLYERYCELKGQIEKLEPGDERYSQLKQRKRELQEKIHQYQEEFQNINGHPIQTVQDIEPLKQEYSEYKVNGF</sequence>
<feature type="region of interest" description="Disordered" evidence="3">
    <location>
        <begin position="647"/>
        <end position="685"/>
    </location>
</feature>
<dbReference type="InterPro" id="IPR000198">
    <property type="entry name" value="RhoGAP_dom"/>
</dbReference>
<feature type="domain" description="Rho-GAP" evidence="4">
    <location>
        <begin position="27"/>
        <end position="214"/>
    </location>
</feature>
<evidence type="ECO:0000313" key="6">
    <source>
        <dbReference type="Proteomes" id="UP001210925"/>
    </source>
</evidence>
<dbReference type="Gene3D" id="1.10.555.10">
    <property type="entry name" value="Rho GTPase activation protein"/>
    <property type="match status" value="1"/>
</dbReference>
<dbReference type="EMBL" id="JADGKB010000103">
    <property type="protein sequence ID" value="KAJ3253680.1"/>
    <property type="molecule type" value="Genomic_DNA"/>
</dbReference>
<keyword evidence="6" id="KW-1185">Reference proteome</keyword>
<evidence type="ECO:0000256" key="1">
    <source>
        <dbReference type="ARBA" id="ARBA00022468"/>
    </source>
</evidence>
<dbReference type="AlphaFoldDB" id="A0AAD5UFG9"/>
<dbReference type="Pfam" id="PF26116">
    <property type="entry name" value="FAM13A"/>
    <property type="match status" value="1"/>
</dbReference>
<evidence type="ECO:0000256" key="3">
    <source>
        <dbReference type="SAM" id="MobiDB-lite"/>
    </source>
</evidence>
<organism evidence="5 6">
    <name type="scientific">Boothiomyces macroporosus</name>
    <dbReference type="NCBI Taxonomy" id="261099"/>
    <lineage>
        <taxon>Eukaryota</taxon>
        <taxon>Fungi</taxon>
        <taxon>Fungi incertae sedis</taxon>
        <taxon>Chytridiomycota</taxon>
        <taxon>Chytridiomycota incertae sedis</taxon>
        <taxon>Chytridiomycetes</taxon>
        <taxon>Rhizophydiales</taxon>
        <taxon>Terramycetaceae</taxon>
        <taxon>Boothiomyces</taxon>
    </lineage>
</organism>
<dbReference type="GO" id="GO:0007165">
    <property type="term" value="P:signal transduction"/>
    <property type="evidence" value="ECO:0007669"/>
    <property type="project" value="InterPro"/>
</dbReference>
<proteinExistence type="predicted"/>
<protein>
    <submittedName>
        <fullName evidence="5">Protein fam13c</fullName>
    </submittedName>
</protein>
<feature type="region of interest" description="Disordered" evidence="3">
    <location>
        <begin position="242"/>
        <end position="268"/>
    </location>
</feature>
<feature type="compositionally biased region" description="Polar residues" evidence="3">
    <location>
        <begin position="665"/>
        <end position="685"/>
    </location>
</feature>
<feature type="compositionally biased region" description="Pro residues" evidence="3">
    <location>
        <begin position="544"/>
        <end position="553"/>
    </location>
</feature>
<feature type="compositionally biased region" description="Basic and acidic residues" evidence="3">
    <location>
        <begin position="249"/>
        <end position="268"/>
    </location>
</feature>
<name>A0AAD5UFG9_9FUNG</name>
<feature type="coiled-coil region" evidence="2">
    <location>
        <begin position="762"/>
        <end position="789"/>
    </location>
</feature>
<dbReference type="SMART" id="SM00324">
    <property type="entry name" value="RhoGAP"/>
    <property type="match status" value="1"/>
</dbReference>
<dbReference type="GO" id="GO:0005737">
    <property type="term" value="C:cytoplasm"/>
    <property type="evidence" value="ECO:0007669"/>
    <property type="project" value="TreeGrafter"/>
</dbReference>
<dbReference type="Proteomes" id="UP001210925">
    <property type="component" value="Unassembled WGS sequence"/>
</dbReference>
<dbReference type="PANTHER" id="PTHR23176:SF129">
    <property type="entry name" value="RHO GTPASE ACTIVATING PROTEIN AT 16F, ISOFORM E-RELATED"/>
    <property type="match status" value="1"/>
</dbReference>
<feature type="region of interest" description="Disordered" evidence="3">
    <location>
        <begin position="430"/>
        <end position="491"/>
    </location>
</feature>
<keyword evidence="1" id="KW-0343">GTPase activation</keyword>
<feature type="compositionally biased region" description="Polar residues" evidence="3">
    <location>
        <begin position="459"/>
        <end position="480"/>
    </location>
</feature>
<accession>A0AAD5UFG9</accession>
<dbReference type="SUPFAM" id="SSF48350">
    <property type="entry name" value="GTPase activation domain, GAP"/>
    <property type="match status" value="1"/>
</dbReference>
<reference evidence="5" key="1">
    <citation type="submission" date="2020-05" db="EMBL/GenBank/DDBJ databases">
        <title>Phylogenomic resolution of chytrid fungi.</title>
        <authorList>
            <person name="Stajich J.E."/>
            <person name="Amses K."/>
            <person name="Simmons R."/>
            <person name="Seto K."/>
            <person name="Myers J."/>
            <person name="Bonds A."/>
            <person name="Quandt C.A."/>
            <person name="Barry K."/>
            <person name="Liu P."/>
            <person name="Grigoriev I."/>
            <person name="Longcore J.E."/>
            <person name="James T.Y."/>
        </authorList>
    </citation>
    <scope>NUCLEOTIDE SEQUENCE</scope>
    <source>
        <strain evidence="5">PLAUS21</strain>
    </source>
</reference>
<evidence type="ECO:0000313" key="5">
    <source>
        <dbReference type="EMBL" id="KAJ3253680.1"/>
    </source>
</evidence>
<dbReference type="CDD" id="cd00159">
    <property type="entry name" value="RhoGAP"/>
    <property type="match status" value="1"/>
</dbReference>
<dbReference type="InterPro" id="IPR008936">
    <property type="entry name" value="Rho_GTPase_activation_prot"/>
</dbReference>
<keyword evidence="2" id="KW-0175">Coiled coil</keyword>
<feature type="coiled-coil region" evidence="2">
    <location>
        <begin position="824"/>
        <end position="851"/>
    </location>
</feature>
<evidence type="ECO:0000256" key="2">
    <source>
        <dbReference type="SAM" id="Coils"/>
    </source>
</evidence>
<dbReference type="PANTHER" id="PTHR23176">
    <property type="entry name" value="RHO/RAC/CDC GTPASE-ACTIVATING PROTEIN"/>
    <property type="match status" value="1"/>
</dbReference>
<dbReference type="InterPro" id="IPR059029">
    <property type="entry name" value="FAM13A_dom"/>
</dbReference>
<feature type="region of interest" description="Disordered" evidence="3">
    <location>
        <begin position="536"/>
        <end position="635"/>
    </location>
</feature>